<dbReference type="Gene3D" id="3.40.50.300">
    <property type="entry name" value="P-loop containing nucleotide triphosphate hydrolases"/>
    <property type="match status" value="2"/>
</dbReference>
<keyword evidence="13" id="KW-1185">Reference proteome</keyword>
<evidence type="ECO:0000256" key="5">
    <source>
        <dbReference type="ARBA" id="ARBA00022519"/>
    </source>
</evidence>
<evidence type="ECO:0000313" key="13">
    <source>
        <dbReference type="Proteomes" id="UP000198953"/>
    </source>
</evidence>
<dbReference type="InterPro" id="IPR027417">
    <property type="entry name" value="P-loop_NTPase"/>
</dbReference>
<keyword evidence="4" id="KW-1003">Cell membrane</keyword>
<keyword evidence="5" id="KW-0997">Cell inner membrane</keyword>
<feature type="domain" description="ABC transporter" evidence="11">
    <location>
        <begin position="341"/>
        <end position="585"/>
    </location>
</feature>
<name>A0A1H7IJ45_9ACTN</name>
<dbReference type="CDD" id="cd03257">
    <property type="entry name" value="ABC_NikE_OppD_transporters"/>
    <property type="match status" value="2"/>
</dbReference>
<keyword evidence="3" id="KW-0813">Transport</keyword>
<dbReference type="RefSeq" id="WP_091098372.1">
    <property type="nucleotide sequence ID" value="NZ_FOBF01000002.1"/>
</dbReference>
<dbReference type="OrthoDB" id="2986442at2"/>
<dbReference type="InterPro" id="IPR017871">
    <property type="entry name" value="ABC_transporter-like_CS"/>
</dbReference>
<comment type="subcellular location">
    <subcellularLocation>
        <location evidence="1">Cell membrane</location>
        <topology evidence="1">Peripheral membrane protein</topology>
    </subcellularLocation>
</comment>
<dbReference type="NCBIfam" id="NF008453">
    <property type="entry name" value="PRK11308.1"/>
    <property type="match status" value="2"/>
</dbReference>
<keyword evidence="9" id="KW-0472">Membrane</keyword>
<evidence type="ECO:0000256" key="9">
    <source>
        <dbReference type="ARBA" id="ARBA00023136"/>
    </source>
</evidence>
<dbReference type="EMBL" id="FOBF01000002">
    <property type="protein sequence ID" value="SEK62506.1"/>
    <property type="molecule type" value="Genomic_DNA"/>
</dbReference>
<reference evidence="12 13" key="1">
    <citation type="submission" date="2016-10" db="EMBL/GenBank/DDBJ databases">
        <authorList>
            <person name="de Groot N.N."/>
        </authorList>
    </citation>
    <scope>NUCLEOTIDE SEQUENCE [LARGE SCALE GENOMIC DNA]</scope>
    <source>
        <strain evidence="12 13">DSM 43357</strain>
    </source>
</reference>
<dbReference type="Pfam" id="PF00005">
    <property type="entry name" value="ABC_tran"/>
    <property type="match status" value="2"/>
</dbReference>
<organism evidence="12 13">
    <name type="scientific">Nonomuraea pusilla</name>
    <dbReference type="NCBI Taxonomy" id="46177"/>
    <lineage>
        <taxon>Bacteria</taxon>
        <taxon>Bacillati</taxon>
        <taxon>Actinomycetota</taxon>
        <taxon>Actinomycetes</taxon>
        <taxon>Streptosporangiales</taxon>
        <taxon>Streptosporangiaceae</taxon>
        <taxon>Nonomuraea</taxon>
    </lineage>
</organism>
<evidence type="ECO:0000256" key="7">
    <source>
        <dbReference type="ARBA" id="ARBA00022840"/>
    </source>
</evidence>
<dbReference type="SMART" id="SM00382">
    <property type="entry name" value="AAA"/>
    <property type="match status" value="2"/>
</dbReference>
<evidence type="ECO:0000256" key="8">
    <source>
        <dbReference type="ARBA" id="ARBA00022967"/>
    </source>
</evidence>
<dbReference type="InterPro" id="IPR003593">
    <property type="entry name" value="AAA+_ATPase"/>
</dbReference>
<evidence type="ECO:0000259" key="11">
    <source>
        <dbReference type="PROSITE" id="PS50893"/>
    </source>
</evidence>
<accession>A0A1H7IJ45</accession>
<keyword evidence="7 12" id="KW-0067">ATP-binding</keyword>
<evidence type="ECO:0000313" key="12">
    <source>
        <dbReference type="EMBL" id="SEK62506.1"/>
    </source>
</evidence>
<dbReference type="GO" id="GO:0005886">
    <property type="term" value="C:plasma membrane"/>
    <property type="evidence" value="ECO:0007669"/>
    <property type="project" value="UniProtKB-SubCell"/>
</dbReference>
<feature type="region of interest" description="Disordered" evidence="10">
    <location>
        <begin position="588"/>
        <end position="609"/>
    </location>
</feature>
<evidence type="ECO:0000256" key="3">
    <source>
        <dbReference type="ARBA" id="ARBA00022448"/>
    </source>
</evidence>
<dbReference type="PANTHER" id="PTHR43297:SF14">
    <property type="entry name" value="ATPASE AAA-TYPE CORE DOMAIN-CONTAINING PROTEIN"/>
    <property type="match status" value="1"/>
</dbReference>
<dbReference type="GO" id="GO:0015833">
    <property type="term" value="P:peptide transport"/>
    <property type="evidence" value="ECO:0007669"/>
    <property type="project" value="InterPro"/>
</dbReference>
<dbReference type="Proteomes" id="UP000198953">
    <property type="component" value="Unassembled WGS sequence"/>
</dbReference>
<sequence length="665" mass="71787">MSLLRLVDLSTDIALRRGAVHALDHVNLEVRQGETLGVVGESGSGKTMTVLSVMGLLPPGGRVVGGQILFDGRDLLAMKPEELRRVRGVEMGMVFQDPLTSLNPTMRIGAQVAEPLRVHQGVGKAEARERAIEILRRVGMPRPEKIVDDYPHQLSGGMRQRVVIAMALIRSPRLLIADEPTTALDVTTQRQILELIDDLREEFKMAVILVTHDLGVIASRADRVAVMYAGRVVETATTEELFRAPRHRYTEALMHALPESAQGKLYSIPGLPPDLSRPLTGCRFAPRCRHATDACRTTDVQLVQAAEEHLYACLHPVTEPVAFAPRGAGEPREAAGSGTILSVRELVKEYDAGGKGRVSAVAGVSFEVKAGETLGIVGESGCGKSTVGRLVAGLEEPTGGQIVLDGTDIAGLDRRARRRMHREVQLMFQDSYAAMNPRMRIDGILTEPLEIQRVGDQAARRARVTRLLDQVGLPARALERYPHEFSGGQLQRIGLARSLALEPRLIVADEPVSALDVSIQAQVLNLMRDLQSELGLSYVFISHDLSVVDYMADRIAVMYLGKLVEIGPASQVVRAARHPYTQALIDAVPSPDPGHAPSPATAIRGELPSALNPPTGCRFRTRCPLAQEICATEPPLQGGPHQVACHFPLRPEAAVSAGAAPAGAG</sequence>
<evidence type="ECO:0000256" key="2">
    <source>
        <dbReference type="ARBA" id="ARBA00005417"/>
    </source>
</evidence>
<dbReference type="InterPro" id="IPR013563">
    <property type="entry name" value="Oligopep_ABC_C"/>
</dbReference>
<keyword evidence="8" id="KW-1278">Translocase</keyword>
<comment type="similarity">
    <text evidence="2">Belongs to the ABC transporter superfamily.</text>
</comment>
<dbReference type="InterPro" id="IPR003439">
    <property type="entry name" value="ABC_transporter-like_ATP-bd"/>
</dbReference>
<dbReference type="STRING" id="46177.SAMN05660976_00825"/>
<feature type="domain" description="ABC transporter" evidence="11">
    <location>
        <begin position="4"/>
        <end position="254"/>
    </location>
</feature>
<evidence type="ECO:0000256" key="6">
    <source>
        <dbReference type="ARBA" id="ARBA00022741"/>
    </source>
</evidence>
<protein>
    <submittedName>
        <fullName evidence="12">Peptide/nickel transport system ATP-binding protein</fullName>
    </submittedName>
</protein>
<dbReference type="FunFam" id="3.40.50.300:FF:000016">
    <property type="entry name" value="Oligopeptide ABC transporter ATP-binding component"/>
    <property type="match status" value="2"/>
</dbReference>
<evidence type="ECO:0000256" key="10">
    <source>
        <dbReference type="SAM" id="MobiDB-lite"/>
    </source>
</evidence>
<evidence type="ECO:0000256" key="4">
    <source>
        <dbReference type="ARBA" id="ARBA00022475"/>
    </source>
</evidence>
<keyword evidence="6" id="KW-0547">Nucleotide-binding</keyword>
<evidence type="ECO:0000256" key="1">
    <source>
        <dbReference type="ARBA" id="ARBA00004202"/>
    </source>
</evidence>
<dbReference type="NCBIfam" id="TIGR01727">
    <property type="entry name" value="oligo_HPY"/>
    <property type="match status" value="2"/>
</dbReference>
<dbReference type="SUPFAM" id="SSF52540">
    <property type="entry name" value="P-loop containing nucleoside triphosphate hydrolases"/>
    <property type="match status" value="2"/>
</dbReference>
<dbReference type="AlphaFoldDB" id="A0A1H7IJ45"/>
<gene>
    <name evidence="12" type="ORF">SAMN05660976_00825</name>
</gene>
<dbReference type="InterPro" id="IPR050388">
    <property type="entry name" value="ABC_Ni/Peptide_Import"/>
</dbReference>
<dbReference type="Pfam" id="PF08352">
    <property type="entry name" value="oligo_HPY"/>
    <property type="match status" value="2"/>
</dbReference>
<dbReference type="GO" id="GO:0005524">
    <property type="term" value="F:ATP binding"/>
    <property type="evidence" value="ECO:0007669"/>
    <property type="project" value="UniProtKB-KW"/>
</dbReference>
<dbReference type="PROSITE" id="PS00211">
    <property type="entry name" value="ABC_TRANSPORTER_1"/>
    <property type="match status" value="2"/>
</dbReference>
<proteinExistence type="inferred from homology"/>
<dbReference type="GO" id="GO:0016887">
    <property type="term" value="F:ATP hydrolysis activity"/>
    <property type="evidence" value="ECO:0007669"/>
    <property type="project" value="InterPro"/>
</dbReference>
<dbReference type="PANTHER" id="PTHR43297">
    <property type="entry name" value="OLIGOPEPTIDE TRANSPORT ATP-BINDING PROTEIN APPD"/>
    <property type="match status" value="1"/>
</dbReference>
<dbReference type="PROSITE" id="PS50893">
    <property type="entry name" value="ABC_TRANSPORTER_2"/>
    <property type="match status" value="2"/>
</dbReference>
<dbReference type="NCBIfam" id="NF007739">
    <property type="entry name" value="PRK10419.1"/>
    <property type="match status" value="2"/>
</dbReference>